<evidence type="ECO:0000313" key="2">
    <source>
        <dbReference type="Proteomes" id="UP001215598"/>
    </source>
</evidence>
<reference evidence="1" key="1">
    <citation type="submission" date="2023-03" db="EMBL/GenBank/DDBJ databases">
        <title>Massive genome expansion in bonnet fungi (Mycena s.s.) driven by repeated elements and novel gene families across ecological guilds.</title>
        <authorList>
            <consortium name="Lawrence Berkeley National Laboratory"/>
            <person name="Harder C.B."/>
            <person name="Miyauchi S."/>
            <person name="Viragh M."/>
            <person name="Kuo A."/>
            <person name="Thoen E."/>
            <person name="Andreopoulos B."/>
            <person name="Lu D."/>
            <person name="Skrede I."/>
            <person name="Drula E."/>
            <person name="Henrissat B."/>
            <person name="Morin E."/>
            <person name="Kohler A."/>
            <person name="Barry K."/>
            <person name="LaButti K."/>
            <person name="Morin E."/>
            <person name="Salamov A."/>
            <person name="Lipzen A."/>
            <person name="Mereny Z."/>
            <person name="Hegedus B."/>
            <person name="Baldrian P."/>
            <person name="Stursova M."/>
            <person name="Weitz H."/>
            <person name="Taylor A."/>
            <person name="Grigoriev I.V."/>
            <person name="Nagy L.G."/>
            <person name="Martin F."/>
            <person name="Kauserud H."/>
        </authorList>
    </citation>
    <scope>NUCLEOTIDE SEQUENCE</scope>
    <source>
        <strain evidence="1">CBHHK182m</strain>
    </source>
</reference>
<name>A0AAD7H935_9AGAR</name>
<feature type="non-terminal residue" evidence="1">
    <location>
        <position position="158"/>
    </location>
</feature>
<organism evidence="1 2">
    <name type="scientific">Mycena metata</name>
    <dbReference type="NCBI Taxonomy" id="1033252"/>
    <lineage>
        <taxon>Eukaryota</taxon>
        <taxon>Fungi</taxon>
        <taxon>Dikarya</taxon>
        <taxon>Basidiomycota</taxon>
        <taxon>Agaricomycotina</taxon>
        <taxon>Agaricomycetes</taxon>
        <taxon>Agaricomycetidae</taxon>
        <taxon>Agaricales</taxon>
        <taxon>Marasmiineae</taxon>
        <taxon>Mycenaceae</taxon>
        <taxon>Mycena</taxon>
    </lineage>
</organism>
<proteinExistence type="predicted"/>
<dbReference type="Proteomes" id="UP001215598">
    <property type="component" value="Unassembled WGS sequence"/>
</dbReference>
<gene>
    <name evidence="1" type="ORF">B0H16DRAFT_1339938</name>
</gene>
<keyword evidence="2" id="KW-1185">Reference proteome</keyword>
<evidence type="ECO:0000313" key="1">
    <source>
        <dbReference type="EMBL" id="KAJ7715405.1"/>
    </source>
</evidence>
<dbReference type="AlphaFoldDB" id="A0AAD7H935"/>
<protein>
    <submittedName>
        <fullName evidence="1">Uncharacterized protein</fullName>
    </submittedName>
</protein>
<comment type="caution">
    <text evidence="1">The sequence shown here is derived from an EMBL/GenBank/DDBJ whole genome shotgun (WGS) entry which is preliminary data.</text>
</comment>
<sequence length="158" mass="17634">ISSWLPEIMPSFGKLRIVDGDSIRSSSASGSGSHPERDMSFYVIQVRKNQTDEWRTQIFYGQLERILECVLPKEKKLGIVSGKRRLLAVISPCKGTGGKDASLERTRYTGLAHLLVTDLQSVVAVVGRVPTRGRWLIVDRTGGFIHPEFVQHEDVDAE</sequence>
<accession>A0AAD7H935</accession>
<dbReference type="EMBL" id="JARKIB010000309">
    <property type="protein sequence ID" value="KAJ7715405.1"/>
    <property type="molecule type" value="Genomic_DNA"/>
</dbReference>